<organism evidence="2 3">
    <name type="scientific">Laetiporus sulphureus 93-53</name>
    <dbReference type="NCBI Taxonomy" id="1314785"/>
    <lineage>
        <taxon>Eukaryota</taxon>
        <taxon>Fungi</taxon>
        <taxon>Dikarya</taxon>
        <taxon>Basidiomycota</taxon>
        <taxon>Agaricomycotina</taxon>
        <taxon>Agaricomycetes</taxon>
        <taxon>Polyporales</taxon>
        <taxon>Laetiporus</taxon>
    </lineage>
</organism>
<feature type="compositionally biased region" description="Acidic residues" evidence="1">
    <location>
        <begin position="112"/>
        <end position="125"/>
    </location>
</feature>
<dbReference type="InParanoid" id="A0A165EZU9"/>
<protein>
    <submittedName>
        <fullName evidence="2">Uncharacterized protein</fullName>
    </submittedName>
</protein>
<evidence type="ECO:0000256" key="1">
    <source>
        <dbReference type="SAM" id="MobiDB-lite"/>
    </source>
</evidence>
<dbReference type="OrthoDB" id="2745096at2759"/>
<dbReference type="EMBL" id="KV427616">
    <property type="protein sequence ID" value="KZT08072.1"/>
    <property type="molecule type" value="Genomic_DNA"/>
</dbReference>
<accession>A0A165EZU9</accession>
<keyword evidence="3" id="KW-1185">Reference proteome</keyword>
<dbReference type="GeneID" id="63829386"/>
<proteinExistence type="predicted"/>
<name>A0A165EZU9_9APHY</name>
<dbReference type="Proteomes" id="UP000076871">
    <property type="component" value="Unassembled WGS sequence"/>
</dbReference>
<dbReference type="AlphaFoldDB" id="A0A165EZU9"/>
<gene>
    <name evidence="2" type="ORF">LAESUDRAFT_757770</name>
</gene>
<evidence type="ECO:0000313" key="3">
    <source>
        <dbReference type="Proteomes" id="UP000076871"/>
    </source>
</evidence>
<evidence type="ECO:0000313" key="2">
    <source>
        <dbReference type="EMBL" id="KZT08072.1"/>
    </source>
</evidence>
<feature type="region of interest" description="Disordered" evidence="1">
    <location>
        <begin position="108"/>
        <end position="162"/>
    </location>
</feature>
<feature type="compositionally biased region" description="Basic and acidic residues" evidence="1">
    <location>
        <begin position="257"/>
        <end position="268"/>
    </location>
</feature>
<reference evidence="2 3" key="1">
    <citation type="journal article" date="2016" name="Mol. Biol. Evol.">
        <title>Comparative Genomics of Early-Diverging Mushroom-Forming Fungi Provides Insights into the Origins of Lignocellulose Decay Capabilities.</title>
        <authorList>
            <person name="Nagy L.G."/>
            <person name="Riley R."/>
            <person name="Tritt A."/>
            <person name="Adam C."/>
            <person name="Daum C."/>
            <person name="Floudas D."/>
            <person name="Sun H."/>
            <person name="Yadav J.S."/>
            <person name="Pangilinan J."/>
            <person name="Larsson K.H."/>
            <person name="Matsuura K."/>
            <person name="Barry K."/>
            <person name="Labutti K."/>
            <person name="Kuo R."/>
            <person name="Ohm R.A."/>
            <person name="Bhattacharya S.S."/>
            <person name="Shirouzu T."/>
            <person name="Yoshinaga Y."/>
            <person name="Martin F.M."/>
            <person name="Grigoriev I.V."/>
            <person name="Hibbett D.S."/>
        </authorList>
    </citation>
    <scope>NUCLEOTIDE SEQUENCE [LARGE SCALE GENOMIC DNA]</scope>
    <source>
        <strain evidence="2 3">93-53</strain>
    </source>
</reference>
<dbReference type="RefSeq" id="XP_040765812.1">
    <property type="nucleotide sequence ID" value="XM_040912358.1"/>
</dbReference>
<feature type="region of interest" description="Disordered" evidence="1">
    <location>
        <begin position="250"/>
        <end position="287"/>
    </location>
</feature>
<sequence length="287" mass="32687">MSALLQKYPNKQNSVSDDIESIVLVAEWMALKYHRHNLDKDELQNYVSNFYDWRVKKQGHDVGGGEKFKQWTTGQRSWSLKDEQSLFGRFLDSLLKLVKEHYDAFDTRELEQQEPDEQPQLEVEEYSIPRRSRAKLQQSRGKKDSQDAAIASSSNAHPLQDSHAAVLQDVTERAAAVNVAALSISNATASTSASTHETDGYPQLTLNTHTAIISLCEEFLDEIQDNAPQTIDKMKEDQFKAFSQSMQRQYRVLGSKSKRESEQARELNPEEQAGAQEPLQKRCLQLV</sequence>